<dbReference type="Pfam" id="PF14013">
    <property type="entry name" value="MT0933_antitox"/>
    <property type="match status" value="1"/>
</dbReference>
<dbReference type="RefSeq" id="WP_065247331.1">
    <property type="nucleotide sequence ID" value="NZ_CP012117.1"/>
</dbReference>
<name>A0A1B0ZGC9_9MICO</name>
<evidence type="ECO:0000256" key="1">
    <source>
        <dbReference type="SAM" id="MobiDB-lite"/>
    </source>
</evidence>
<proteinExistence type="predicted"/>
<evidence type="ECO:0000313" key="2">
    <source>
        <dbReference type="EMBL" id="ANP27008.1"/>
    </source>
</evidence>
<evidence type="ECO:0000313" key="4">
    <source>
        <dbReference type="Proteomes" id="UP000092596"/>
    </source>
</evidence>
<dbReference type="EMBL" id="CP044108">
    <property type="protein sequence ID" value="QEU12458.1"/>
    <property type="molecule type" value="Genomic_DNA"/>
</dbReference>
<dbReference type="AlphaFoldDB" id="A0A1B0ZGC9"/>
<dbReference type="Proteomes" id="UP000323865">
    <property type="component" value="Chromosome"/>
</dbReference>
<sequence>MGFDDALNKAKGAFEQNEDKVKDFAKEHDAQVDGAIDKASEKAQDVAPDQLGDKIAGGAEKGKDAFDKFHG</sequence>
<dbReference type="PATRIC" id="fig|1630135.4.peg.455"/>
<feature type="compositionally biased region" description="Basic and acidic residues" evidence="1">
    <location>
        <begin position="60"/>
        <end position="71"/>
    </location>
</feature>
<dbReference type="InterPro" id="IPR028037">
    <property type="entry name" value="Antitoxin_Rv0909/MT0933"/>
</dbReference>
<organism evidence="2 4">
    <name type="scientific">Dermabacter vaginalis</name>
    <dbReference type="NCBI Taxonomy" id="1630135"/>
    <lineage>
        <taxon>Bacteria</taxon>
        <taxon>Bacillati</taxon>
        <taxon>Actinomycetota</taxon>
        <taxon>Actinomycetes</taxon>
        <taxon>Micrococcales</taxon>
        <taxon>Dermabacteraceae</taxon>
        <taxon>Dermabacter</taxon>
    </lineage>
</organism>
<accession>A0A1B0ZGC9</accession>
<evidence type="ECO:0000313" key="3">
    <source>
        <dbReference type="EMBL" id="QEU12458.1"/>
    </source>
</evidence>
<feature type="compositionally biased region" description="Basic and acidic residues" evidence="1">
    <location>
        <begin position="35"/>
        <end position="44"/>
    </location>
</feature>
<gene>
    <name evidence="2" type="ORF">DAD186_04530</name>
    <name evidence="3" type="ORF">FOB48_09145</name>
</gene>
<evidence type="ECO:0000313" key="5">
    <source>
        <dbReference type="Proteomes" id="UP000323865"/>
    </source>
</evidence>
<protein>
    <submittedName>
        <fullName evidence="3">Antitoxin</fullName>
    </submittedName>
</protein>
<reference evidence="2 4" key="1">
    <citation type="submission" date="2015-06" db="EMBL/GenBank/DDBJ databases">
        <title>Investigation of pathophysiology for high-risk pregnancy and development of treatment modality based on it.</title>
        <authorList>
            <person name="Kim B.-C."/>
            <person name="Lim S."/>
        </authorList>
    </citation>
    <scope>NUCLEOTIDE SEQUENCE [LARGE SCALE GENOMIC DNA]</scope>
    <source>
        <strain evidence="2 4">AD1-86</strain>
    </source>
</reference>
<dbReference type="EMBL" id="CP012117">
    <property type="protein sequence ID" value="ANP27008.1"/>
    <property type="molecule type" value="Genomic_DNA"/>
</dbReference>
<dbReference type="Proteomes" id="UP000092596">
    <property type="component" value="Chromosome"/>
</dbReference>
<feature type="region of interest" description="Disordered" evidence="1">
    <location>
        <begin position="35"/>
        <end position="71"/>
    </location>
</feature>
<reference evidence="3 5" key="2">
    <citation type="submission" date="2019-09" db="EMBL/GenBank/DDBJ databases">
        <title>FDA dAtabase for Regulatory Grade micrObial Sequences (FDA-ARGOS): Supporting development and validation of Infectious Disease Dx tests.</title>
        <authorList>
            <person name="Sciortino C."/>
            <person name="Tallon L."/>
            <person name="Sadzewicz L."/>
            <person name="Vavikolanu K."/>
            <person name="Mehta A."/>
            <person name="Aluvathingal J."/>
            <person name="Nadendla S."/>
            <person name="Nandy P."/>
            <person name="Geyer C."/>
            <person name="Yan Y."/>
            <person name="Sichtig H."/>
        </authorList>
    </citation>
    <scope>NUCLEOTIDE SEQUENCE [LARGE SCALE GENOMIC DNA]</scope>
    <source>
        <strain evidence="3 5">FDAARGOS_640</strain>
    </source>
</reference>
<dbReference type="STRING" id="1630135.DAD186_04530"/>
<dbReference type="KEGG" id="dva:DAD186_04530"/>
<keyword evidence="5" id="KW-1185">Reference proteome</keyword>